<protein>
    <submittedName>
        <fullName evidence="1">Uncharacterized protein</fullName>
    </submittedName>
</protein>
<proteinExistence type="predicted"/>
<sequence>MEITHIDLP</sequence>
<name>A0A0A8YCW1_ARUDO</name>
<reference evidence="1" key="1">
    <citation type="submission" date="2014-09" db="EMBL/GenBank/DDBJ databases">
        <authorList>
            <person name="Magalhaes I.L.F."/>
            <person name="Oliveira U."/>
            <person name="Santos F.R."/>
            <person name="Vidigal T.H.D.A."/>
            <person name="Brescovit A.D."/>
            <person name="Santos A.J."/>
        </authorList>
    </citation>
    <scope>NUCLEOTIDE SEQUENCE</scope>
    <source>
        <tissue evidence="1">Shoot tissue taken approximately 20 cm above the soil surface</tissue>
    </source>
</reference>
<reference evidence="1" key="2">
    <citation type="journal article" date="2015" name="Data Brief">
        <title>Shoot transcriptome of the giant reed, Arundo donax.</title>
        <authorList>
            <person name="Barrero R.A."/>
            <person name="Guerrero F.D."/>
            <person name="Moolhuijzen P."/>
            <person name="Goolsby J.A."/>
            <person name="Tidwell J."/>
            <person name="Bellgard S.E."/>
            <person name="Bellgard M.I."/>
        </authorList>
    </citation>
    <scope>NUCLEOTIDE SEQUENCE</scope>
    <source>
        <tissue evidence="1">Shoot tissue taken approximately 20 cm above the soil surface</tissue>
    </source>
</reference>
<organism evidence="1">
    <name type="scientific">Arundo donax</name>
    <name type="common">Giant reed</name>
    <name type="synonym">Donax arundinaceus</name>
    <dbReference type="NCBI Taxonomy" id="35708"/>
    <lineage>
        <taxon>Eukaryota</taxon>
        <taxon>Viridiplantae</taxon>
        <taxon>Streptophyta</taxon>
        <taxon>Embryophyta</taxon>
        <taxon>Tracheophyta</taxon>
        <taxon>Spermatophyta</taxon>
        <taxon>Magnoliopsida</taxon>
        <taxon>Liliopsida</taxon>
        <taxon>Poales</taxon>
        <taxon>Poaceae</taxon>
        <taxon>PACMAD clade</taxon>
        <taxon>Arundinoideae</taxon>
        <taxon>Arundineae</taxon>
        <taxon>Arundo</taxon>
    </lineage>
</organism>
<accession>A0A0A8YCW1</accession>
<evidence type="ECO:0000313" key="1">
    <source>
        <dbReference type="EMBL" id="JAD23599.1"/>
    </source>
</evidence>
<dbReference type="EMBL" id="GBRH01274296">
    <property type="protein sequence ID" value="JAD23599.1"/>
    <property type="molecule type" value="Transcribed_RNA"/>
</dbReference>